<evidence type="ECO:0000313" key="2">
    <source>
        <dbReference type="Proteomes" id="UP001491552"/>
    </source>
</evidence>
<keyword evidence="2" id="KW-1185">Reference proteome</keyword>
<protein>
    <recommendedName>
        <fullName evidence="3">Phage tail sheath protein</fullName>
    </recommendedName>
</protein>
<reference evidence="1 2" key="1">
    <citation type="submission" date="2024-03" db="EMBL/GenBank/DDBJ databases">
        <title>Human intestinal bacterial collection.</title>
        <authorList>
            <person name="Pauvert C."/>
            <person name="Hitch T.C.A."/>
            <person name="Clavel T."/>
        </authorList>
    </citation>
    <scope>NUCLEOTIDE SEQUENCE [LARGE SCALE GENOMIC DNA]</scope>
    <source>
        <strain evidence="1 2">CLA-AA-H192</strain>
    </source>
</reference>
<sequence>MIHERPGVWSAFGAQGTTELTDRRLAAVIAPADAAEGVQLVHSAAEAVSLYGGNALLTRMLKLCLANCGDPVYAVAVDEDTKVAYETALTALFAAAKPGVLIVGSAREDVQLLLRETAEANECLGVAGMKGASADALVARAKALCCARIVLTGPDVLAQDEAVADGFCAAAAVGGAIASLSTPVVPLHDVALFGLQSLSALYTDDELDKLLQAGVTPVQLSGGRMCALRILTTRATAEGPEGESFRSLNATLVTDELLRDLRAALAARFRAAQNSTLTRTAIRSAVLLVLQDYRARGWLSAFGDLRVYADAGDASLCRVEFTYSIPAGLHRIALSAQMTG</sequence>
<evidence type="ECO:0008006" key="3">
    <source>
        <dbReference type="Google" id="ProtNLM"/>
    </source>
</evidence>
<comment type="caution">
    <text evidence="1">The sequence shown here is derived from an EMBL/GenBank/DDBJ whole genome shotgun (WGS) entry which is preliminary data.</text>
</comment>
<accession>A0ABV1G2U1</accession>
<proteinExistence type="predicted"/>
<evidence type="ECO:0000313" key="1">
    <source>
        <dbReference type="EMBL" id="MEQ2509679.1"/>
    </source>
</evidence>
<organism evidence="1 2">
    <name type="scientific">Faecousia intestinalis</name>
    <dbReference type="NCBI Taxonomy" id="3133167"/>
    <lineage>
        <taxon>Bacteria</taxon>
        <taxon>Bacillati</taxon>
        <taxon>Bacillota</taxon>
        <taxon>Clostridia</taxon>
        <taxon>Eubacteriales</taxon>
        <taxon>Oscillospiraceae</taxon>
        <taxon>Faecousia</taxon>
    </lineage>
</organism>
<gene>
    <name evidence="1" type="ORF">WMO66_00215</name>
</gene>
<name>A0ABV1G2U1_9FIRM</name>
<dbReference type="RefSeq" id="WP_349134396.1">
    <property type="nucleotide sequence ID" value="NZ_JBBMFF010000023.1"/>
</dbReference>
<dbReference type="EMBL" id="JBBMFF010000023">
    <property type="protein sequence ID" value="MEQ2509679.1"/>
    <property type="molecule type" value="Genomic_DNA"/>
</dbReference>
<dbReference type="Proteomes" id="UP001491552">
    <property type="component" value="Unassembled WGS sequence"/>
</dbReference>